<dbReference type="GO" id="GO:1990246">
    <property type="term" value="C:uniplex complex"/>
    <property type="evidence" value="ECO:0007669"/>
    <property type="project" value="TreeGrafter"/>
</dbReference>
<gene>
    <name evidence="1" type="ORF">QVD17_06561</name>
</gene>
<dbReference type="AlphaFoldDB" id="A0AAD8P6L1"/>
<comment type="caution">
    <text evidence="1">The sequence shown here is derived from an EMBL/GenBank/DDBJ whole genome shotgun (WGS) entry which is preliminary data.</text>
</comment>
<dbReference type="Proteomes" id="UP001229421">
    <property type="component" value="Unassembled WGS sequence"/>
</dbReference>
<protein>
    <recommendedName>
        <fullName evidence="3">Calcium uniporter protein</fullName>
    </recommendedName>
</protein>
<name>A0AAD8P6L1_TARER</name>
<organism evidence="1 2">
    <name type="scientific">Tagetes erecta</name>
    <name type="common">African marigold</name>
    <dbReference type="NCBI Taxonomy" id="13708"/>
    <lineage>
        <taxon>Eukaryota</taxon>
        <taxon>Viridiplantae</taxon>
        <taxon>Streptophyta</taxon>
        <taxon>Embryophyta</taxon>
        <taxon>Tracheophyta</taxon>
        <taxon>Spermatophyta</taxon>
        <taxon>Magnoliopsida</taxon>
        <taxon>eudicotyledons</taxon>
        <taxon>Gunneridae</taxon>
        <taxon>Pentapetalae</taxon>
        <taxon>asterids</taxon>
        <taxon>campanulids</taxon>
        <taxon>Asterales</taxon>
        <taxon>Asteraceae</taxon>
        <taxon>Asteroideae</taxon>
        <taxon>Heliantheae alliance</taxon>
        <taxon>Tageteae</taxon>
        <taxon>Tagetes</taxon>
    </lineage>
</organism>
<evidence type="ECO:0000313" key="2">
    <source>
        <dbReference type="Proteomes" id="UP001229421"/>
    </source>
</evidence>
<accession>A0AAD8P6L1</accession>
<reference evidence="1" key="1">
    <citation type="journal article" date="2023" name="bioRxiv">
        <title>Improved chromosome-level genome assembly for marigold (Tagetes erecta).</title>
        <authorList>
            <person name="Jiang F."/>
            <person name="Yuan L."/>
            <person name="Wang S."/>
            <person name="Wang H."/>
            <person name="Xu D."/>
            <person name="Wang A."/>
            <person name="Fan W."/>
        </authorList>
    </citation>
    <scope>NUCLEOTIDE SEQUENCE</scope>
    <source>
        <strain evidence="1">WSJ</strain>
        <tissue evidence="1">Leaf</tissue>
    </source>
</reference>
<proteinExistence type="predicted"/>
<dbReference type="EMBL" id="JAUHHV010000001">
    <property type="protein sequence ID" value="KAK1440730.1"/>
    <property type="molecule type" value="Genomic_DNA"/>
</dbReference>
<sequence length="110" mass="12167">MLKRLKEMDITRGRIRLDVLSPPPVVDRSPETVDFTVADAKKVLRVSQIEKVKLKLSSSCKTHVSYDEFIQICVDGCLNRDQGLDLAKALDDAGSVIVLGNVVFIKPDQG</sequence>
<dbReference type="PANTHER" id="PTHR13462:SF31">
    <property type="entry name" value="CALCIUM UNIPORTER PROTEIN 1, MITOCHONDRIAL"/>
    <property type="match status" value="1"/>
</dbReference>
<dbReference type="InterPro" id="IPR039055">
    <property type="entry name" value="MCU_fam"/>
</dbReference>
<dbReference type="GO" id="GO:0015292">
    <property type="term" value="F:uniporter activity"/>
    <property type="evidence" value="ECO:0007669"/>
    <property type="project" value="TreeGrafter"/>
</dbReference>
<dbReference type="GO" id="GO:0005262">
    <property type="term" value="F:calcium channel activity"/>
    <property type="evidence" value="ECO:0007669"/>
    <property type="project" value="TreeGrafter"/>
</dbReference>
<dbReference type="GO" id="GO:0036444">
    <property type="term" value="P:calcium import into the mitochondrion"/>
    <property type="evidence" value="ECO:0007669"/>
    <property type="project" value="TreeGrafter"/>
</dbReference>
<evidence type="ECO:0000313" key="1">
    <source>
        <dbReference type="EMBL" id="KAK1440730.1"/>
    </source>
</evidence>
<evidence type="ECO:0008006" key="3">
    <source>
        <dbReference type="Google" id="ProtNLM"/>
    </source>
</evidence>
<dbReference type="GO" id="GO:0051560">
    <property type="term" value="P:mitochondrial calcium ion homeostasis"/>
    <property type="evidence" value="ECO:0007669"/>
    <property type="project" value="InterPro"/>
</dbReference>
<dbReference type="PANTHER" id="PTHR13462">
    <property type="entry name" value="CALCIUM UNIPORTER PROTEIN, MITOCHONDRIAL"/>
    <property type="match status" value="1"/>
</dbReference>
<keyword evidence="2" id="KW-1185">Reference proteome</keyword>